<dbReference type="AlphaFoldDB" id="A0A821VD45"/>
<comment type="caution">
    <text evidence="1">The sequence shown here is derived from an EMBL/GenBank/DDBJ whole genome shotgun (WGS) entry which is preliminary data.</text>
</comment>
<proteinExistence type="predicted"/>
<gene>
    <name evidence="1" type="ORF">TOA249_LOCUS30900</name>
</gene>
<evidence type="ECO:0000313" key="1">
    <source>
        <dbReference type="EMBL" id="CAF4904086.1"/>
    </source>
</evidence>
<protein>
    <submittedName>
        <fullName evidence="1">Uncharacterized protein</fullName>
    </submittedName>
</protein>
<name>A0A821VD45_9BILA</name>
<organism evidence="1 2">
    <name type="scientific">Rotaria socialis</name>
    <dbReference type="NCBI Taxonomy" id="392032"/>
    <lineage>
        <taxon>Eukaryota</taxon>
        <taxon>Metazoa</taxon>
        <taxon>Spiralia</taxon>
        <taxon>Gnathifera</taxon>
        <taxon>Rotifera</taxon>
        <taxon>Eurotatoria</taxon>
        <taxon>Bdelloidea</taxon>
        <taxon>Philodinida</taxon>
        <taxon>Philodinidae</taxon>
        <taxon>Rotaria</taxon>
    </lineage>
</organism>
<dbReference type="Proteomes" id="UP000663838">
    <property type="component" value="Unassembled WGS sequence"/>
</dbReference>
<reference evidence="1" key="1">
    <citation type="submission" date="2021-02" db="EMBL/GenBank/DDBJ databases">
        <authorList>
            <person name="Nowell W R."/>
        </authorList>
    </citation>
    <scope>NUCLEOTIDE SEQUENCE</scope>
</reference>
<sequence length="752" mass="84686">MQGLIDGVKKLTKNDNDGTYTDGHNTNIPNFTNNPFMFCKQPTGPKINNANNKNNVKNNYTGLSYFAGWTDKFGNNNGYSHNNHVSQGNYVNFGNHGNHRGNQSNNFNSGSHGIPHGNYYSNFNSGNHGTNHGNHSNNFNSGNHGNHQGNHGLNFGNQGYGSNGPRFNFVNTNCNYSGPNQFSANNNINYGNVPSPASAVIQAKYDELMYYAMNAETFEEFFQFISTSRYYVNRPKRPNNNIVRNKRYDYQMEFVGNSLGSLVDFLFEFHAFAIDQLEASSYIYVKDLKNKLKGSILSDASDTFPLNMPYPTFMMNILLFMQSTGIAIKEDPVREYDNLARRVGETNVKFCNRLRGAFIVAHPKWDYNNDASLQTRCINSLDLETLTKANVSSIIGKSDMSKVGSDVSDEVVSLPEVTSLPVVESKPVTIVKKRRTPNKIRKAKRKQAKKLARINFHNNNRSADSPQIVIVPEAAENLESTSSMKLGKQQPKNKSVSIDNYKSEVLFKSGWKTGDIKSKSAKKNSKLKPDNAILNDEFIKIDKTVSDKDIVLMGKLVEATNEELDEACENFICCDDIAMWENMIAQCRETELPIETANLNWEISDPSKVIRTEEANFEVTVNTENCKIDNFKNKNASKNVQTYCKYSDNLDINMFNIILNHTKDVCYYEDLSDNKYLILKESSNKLMDITISIFSILNNVHGNNTCNTYNEFSGKNSNIATLSSDYGFNVGYSDLDLMSPVFQPDLNRTSDL</sequence>
<evidence type="ECO:0000313" key="2">
    <source>
        <dbReference type="Proteomes" id="UP000663838"/>
    </source>
</evidence>
<accession>A0A821VD45</accession>
<dbReference type="EMBL" id="CAJOBS010005737">
    <property type="protein sequence ID" value="CAF4904086.1"/>
    <property type="molecule type" value="Genomic_DNA"/>
</dbReference>